<dbReference type="PRINTS" id="PR00178">
    <property type="entry name" value="FATTYACIDBP"/>
</dbReference>
<dbReference type="PROSITE" id="PS00214">
    <property type="entry name" value="FABP"/>
    <property type="match status" value="1"/>
</dbReference>
<accession>A0A0R3PGH7</accession>
<evidence type="ECO:0000256" key="3">
    <source>
        <dbReference type="ARBA" id="ARBA00023121"/>
    </source>
</evidence>
<dbReference type="STRING" id="334426.A0A0R3PGH7"/>
<protein>
    <submittedName>
        <fullName evidence="7">FABP domain-containing protein</fullName>
    </submittedName>
</protein>
<dbReference type="PANTHER" id="PTHR22725">
    <property type="entry name" value="FATTY ACID-BINDING PROTEIN HOMOLOG 1-RELATED-RELATED"/>
    <property type="match status" value="1"/>
</dbReference>
<dbReference type="WBParaSite" id="ACOC_0000338501-mRNA-1">
    <property type="protein sequence ID" value="ACOC_0000338501-mRNA-1"/>
    <property type="gene ID" value="ACOC_0000338501"/>
</dbReference>
<dbReference type="OMA" id="VETYEYR"/>
<dbReference type="InterPro" id="IPR040094">
    <property type="entry name" value="Lbp1-4"/>
</dbReference>
<feature type="domain" description="Cytosolic fatty-acid binding proteins" evidence="4">
    <location>
        <begin position="14"/>
        <end position="31"/>
    </location>
</feature>
<gene>
    <name evidence="5" type="ORF">ACOC_LOCUS3386</name>
</gene>
<reference evidence="7" key="1">
    <citation type="submission" date="2017-02" db="UniProtKB">
        <authorList>
            <consortium name="WormBaseParasite"/>
        </authorList>
    </citation>
    <scope>IDENTIFICATION</scope>
</reference>
<comment type="similarity">
    <text evidence="1">Belongs to the calycin superfamily. Fatty-acid binding protein (FABP) family.</text>
</comment>
<keyword evidence="6" id="KW-1185">Reference proteome</keyword>
<evidence type="ECO:0000256" key="2">
    <source>
        <dbReference type="ARBA" id="ARBA00022448"/>
    </source>
</evidence>
<name>A0A0R3PGH7_ANGCS</name>
<dbReference type="Gene3D" id="2.40.128.20">
    <property type="match status" value="2"/>
</dbReference>
<dbReference type="InterPro" id="IPR000463">
    <property type="entry name" value="Fatty_acid-bd"/>
</dbReference>
<dbReference type="SUPFAM" id="SSF50814">
    <property type="entry name" value="Lipocalins"/>
    <property type="match status" value="2"/>
</dbReference>
<dbReference type="CDD" id="cd00742">
    <property type="entry name" value="FABP"/>
    <property type="match status" value="1"/>
</dbReference>
<dbReference type="PANTHER" id="PTHR22725:SF9">
    <property type="entry name" value="FATTY ACID-BINDING PROTEIN HOMOLOG 3"/>
    <property type="match status" value="1"/>
</dbReference>
<keyword evidence="2" id="KW-0813">Transport</keyword>
<evidence type="ECO:0000259" key="4">
    <source>
        <dbReference type="PROSITE" id="PS00214"/>
    </source>
</evidence>
<evidence type="ECO:0000313" key="7">
    <source>
        <dbReference type="WBParaSite" id="ACOC_0000338501-mRNA-1"/>
    </source>
</evidence>
<sequence>MSSPDTVIPEKFFGRFQLEKSENFDEFLSAKGVNWFLRKMIQFANVTKVIAKNETSGYNLENLTSKKNTFYHGWRLGETFEGDGLDGIRHNVTFNFANDTLTENHVRLNDPLDKGETYRYNIDTEGKLVLVGYGGSTRKLALPAMLKKKFKRNRKPGCFDYANLTSKKDVFYNDVELGKEFVGEWIDPTKHKIIFDLVGDVLYEKHIPIEKKMETNGIVGKRFYRRV</sequence>
<keyword evidence="3" id="KW-0446">Lipid-binding</keyword>
<evidence type="ECO:0000313" key="5">
    <source>
        <dbReference type="EMBL" id="VDM54971.1"/>
    </source>
</evidence>
<dbReference type="Proteomes" id="UP000267027">
    <property type="component" value="Unassembled WGS sequence"/>
</dbReference>
<evidence type="ECO:0000256" key="1">
    <source>
        <dbReference type="ARBA" id="ARBA00008390"/>
    </source>
</evidence>
<dbReference type="AlphaFoldDB" id="A0A0R3PGH7"/>
<reference evidence="5 6" key="2">
    <citation type="submission" date="2018-11" db="EMBL/GenBank/DDBJ databases">
        <authorList>
            <consortium name="Pathogen Informatics"/>
        </authorList>
    </citation>
    <scope>NUCLEOTIDE SEQUENCE [LARGE SCALE GENOMIC DNA]</scope>
    <source>
        <strain evidence="5 6">Costa Rica</strain>
    </source>
</reference>
<dbReference type="GO" id="GO:0008289">
    <property type="term" value="F:lipid binding"/>
    <property type="evidence" value="ECO:0007669"/>
    <property type="project" value="UniProtKB-KW"/>
</dbReference>
<dbReference type="EMBL" id="UYYA01001005">
    <property type="protein sequence ID" value="VDM54971.1"/>
    <property type="molecule type" value="Genomic_DNA"/>
</dbReference>
<organism evidence="7">
    <name type="scientific">Angiostrongylus costaricensis</name>
    <name type="common">Nematode worm</name>
    <dbReference type="NCBI Taxonomy" id="334426"/>
    <lineage>
        <taxon>Eukaryota</taxon>
        <taxon>Metazoa</taxon>
        <taxon>Ecdysozoa</taxon>
        <taxon>Nematoda</taxon>
        <taxon>Chromadorea</taxon>
        <taxon>Rhabditida</taxon>
        <taxon>Rhabditina</taxon>
        <taxon>Rhabditomorpha</taxon>
        <taxon>Strongyloidea</taxon>
        <taxon>Metastrongylidae</taxon>
        <taxon>Angiostrongylus</taxon>
    </lineage>
</organism>
<dbReference type="InterPro" id="IPR012674">
    <property type="entry name" value="Calycin"/>
</dbReference>
<evidence type="ECO:0000313" key="6">
    <source>
        <dbReference type="Proteomes" id="UP000267027"/>
    </source>
</evidence>
<dbReference type="OrthoDB" id="412780at2759"/>
<proteinExistence type="inferred from homology"/>